<evidence type="ECO:0000313" key="2">
    <source>
        <dbReference type="Proteomes" id="UP000830835"/>
    </source>
</evidence>
<accession>A0ABT0CCF8</accession>
<protein>
    <submittedName>
        <fullName evidence="1">Uncharacterized protein</fullName>
    </submittedName>
</protein>
<dbReference type="EMBL" id="JAFIRA010000029">
    <property type="protein sequence ID" value="MCJ2543468.1"/>
    <property type="molecule type" value="Genomic_DNA"/>
</dbReference>
<proteinExistence type="predicted"/>
<gene>
    <name evidence="1" type="ORF">JX360_11195</name>
</gene>
<dbReference type="Proteomes" id="UP000830835">
    <property type="component" value="Unassembled WGS sequence"/>
</dbReference>
<reference evidence="1" key="1">
    <citation type="submission" date="2021-02" db="EMBL/GenBank/DDBJ databases">
        <title>The CRISPR/cas machinery reduction and long-range gene transfer in the hot spring cyanobacterium Synechococcus.</title>
        <authorList>
            <person name="Dvorak P."/>
            <person name="Jahodarova E."/>
            <person name="Hasler P."/>
            <person name="Poulickova A."/>
        </authorList>
    </citation>
    <scope>NUCLEOTIDE SEQUENCE</scope>
    <source>
        <strain evidence="1">Rupite</strain>
    </source>
</reference>
<comment type="caution">
    <text evidence="1">The sequence shown here is derived from an EMBL/GenBank/DDBJ whole genome shotgun (WGS) entry which is preliminary data.</text>
</comment>
<keyword evidence="2" id="KW-1185">Reference proteome</keyword>
<organism evidence="1 2">
    <name type="scientific">Thermostichus vulcanus str. 'Rupite'</name>
    <dbReference type="NCBI Taxonomy" id="2813851"/>
    <lineage>
        <taxon>Bacteria</taxon>
        <taxon>Bacillati</taxon>
        <taxon>Cyanobacteriota</taxon>
        <taxon>Cyanophyceae</taxon>
        <taxon>Thermostichales</taxon>
        <taxon>Thermostichaceae</taxon>
        <taxon>Thermostichus</taxon>
    </lineage>
</organism>
<sequence>MLDISFDLNKIGNGVIAFDQETYMISRIDDAIQSYFRRYDHMGYELDNYFANTKKIRTNVSHQDKPNWFNQKGIPCSVLAPETNGWQTGRVKVKLQVTLEFYPDNPESFMEIPAEKDELHLENGSPLDDLRVMEEQ</sequence>
<dbReference type="RefSeq" id="WP_244350834.1">
    <property type="nucleotide sequence ID" value="NZ_JAFIRA010000029.1"/>
</dbReference>
<dbReference type="Pfam" id="PF08872">
    <property type="entry name" value="KGK"/>
    <property type="match status" value="1"/>
</dbReference>
<dbReference type="InterPro" id="IPR014971">
    <property type="entry name" value="KGK"/>
</dbReference>
<evidence type="ECO:0000313" key="1">
    <source>
        <dbReference type="EMBL" id="MCJ2543468.1"/>
    </source>
</evidence>
<name>A0ABT0CCF8_THEVL</name>